<proteinExistence type="predicted"/>
<gene>
    <name evidence="2" type="primary">LOC113735872</name>
</gene>
<dbReference type="PANTHER" id="PTHR33710:SF13">
    <property type="entry name" value="ENDONUCLEASE_EXONUCLEASE_PHOSPHATASE FAMILY PROTEIN"/>
    <property type="match status" value="1"/>
</dbReference>
<dbReference type="SUPFAM" id="SSF56219">
    <property type="entry name" value="DNase I-like"/>
    <property type="match status" value="1"/>
</dbReference>
<dbReference type="RefSeq" id="XP_027118647.1">
    <property type="nucleotide sequence ID" value="XM_027262846.1"/>
</dbReference>
<dbReference type="InterPro" id="IPR036691">
    <property type="entry name" value="Endo/exonu/phosph_ase_sf"/>
</dbReference>
<dbReference type="GeneID" id="113735872"/>
<evidence type="ECO:0000313" key="1">
    <source>
        <dbReference type="Proteomes" id="UP001652660"/>
    </source>
</evidence>
<organism evidence="1 2">
    <name type="scientific">Coffea arabica</name>
    <name type="common">Arabian coffee</name>
    <dbReference type="NCBI Taxonomy" id="13443"/>
    <lineage>
        <taxon>Eukaryota</taxon>
        <taxon>Viridiplantae</taxon>
        <taxon>Streptophyta</taxon>
        <taxon>Embryophyta</taxon>
        <taxon>Tracheophyta</taxon>
        <taxon>Spermatophyta</taxon>
        <taxon>Magnoliopsida</taxon>
        <taxon>eudicotyledons</taxon>
        <taxon>Gunneridae</taxon>
        <taxon>Pentapetalae</taxon>
        <taxon>asterids</taxon>
        <taxon>lamiids</taxon>
        <taxon>Gentianales</taxon>
        <taxon>Rubiaceae</taxon>
        <taxon>Ixoroideae</taxon>
        <taxon>Gardenieae complex</taxon>
        <taxon>Bertiereae - Coffeeae clade</taxon>
        <taxon>Coffeeae</taxon>
        <taxon>Coffea</taxon>
    </lineage>
</organism>
<reference evidence="2" key="2">
    <citation type="submission" date="2025-08" db="UniProtKB">
        <authorList>
            <consortium name="RefSeq"/>
        </authorList>
    </citation>
    <scope>IDENTIFICATION</scope>
    <source>
        <tissue evidence="2">Leaves</tissue>
    </source>
</reference>
<name>A0A6P6WYT8_COFAR</name>
<dbReference type="AlphaFoldDB" id="A0A6P6WYT8"/>
<protein>
    <submittedName>
        <fullName evidence="2">Uncharacterized protein</fullName>
    </submittedName>
</protein>
<sequence length="296" mass="34105">MIADEGEYLGRAPQNITTLNDFADCISRCGVKTMVASGSQYTWTGIQQGRRVWKCLDRILMNVAWQQQFTALGLQHLNWTSLDHYPLLLGLVADGRVGSWPFKFQHMWVKHPAFLDVVEQSWIQPLEGYGMFLLAQKLKRLRKALNEWNRSTFGDIFANIARAEDEVRHAELRLEEVENEETRMHWSHAQAKLLKCLADEETIWKQKAKVKWLKDGDANTRFFHSKLLDKLAKLSIRRIKSSEGSYIEDDQDIGAEAVSYFKRLMSSTPTSPEQAMGTLLQNIPSIVTQRQNDHLL</sequence>
<evidence type="ECO:0000313" key="2">
    <source>
        <dbReference type="RefSeq" id="XP_027118647.1"/>
    </source>
</evidence>
<keyword evidence="1" id="KW-1185">Reference proteome</keyword>
<dbReference type="PANTHER" id="PTHR33710">
    <property type="entry name" value="BNAC02G09200D PROTEIN"/>
    <property type="match status" value="1"/>
</dbReference>
<dbReference type="Proteomes" id="UP001652660">
    <property type="component" value="Chromosome 3c"/>
</dbReference>
<reference evidence="1" key="1">
    <citation type="journal article" date="2025" name="Foods">
        <title>Unveiling the Microbial Signatures of Arabica Coffee Cherries: Insights into Ripeness Specific Diversity, Functional Traits, and Implications for Quality and Safety.</title>
        <authorList>
            <consortium name="RefSeq"/>
            <person name="Tenea G.N."/>
            <person name="Cifuentes V."/>
            <person name="Reyes P."/>
            <person name="Cevallos-Vallejos M."/>
        </authorList>
    </citation>
    <scope>NUCLEOTIDE SEQUENCE [LARGE SCALE GENOMIC DNA]</scope>
</reference>
<dbReference type="OrthoDB" id="1742302at2759"/>
<accession>A0A6P6WYT8</accession>